<evidence type="ECO:0000256" key="1">
    <source>
        <dbReference type="ARBA" id="ARBA00009928"/>
    </source>
</evidence>
<evidence type="ECO:0000259" key="5">
    <source>
        <dbReference type="PROSITE" id="PS00498"/>
    </source>
</evidence>
<dbReference type="PANTHER" id="PTHR11474">
    <property type="entry name" value="TYROSINASE FAMILY MEMBER"/>
    <property type="match status" value="1"/>
</dbReference>
<evidence type="ECO:0000256" key="3">
    <source>
        <dbReference type="ARBA" id="ARBA00023008"/>
    </source>
</evidence>
<protein>
    <submittedName>
        <fullName evidence="6">Tyrosinase family protein</fullName>
    </submittedName>
</protein>
<dbReference type="InterPro" id="IPR002227">
    <property type="entry name" value="Tyrosinase_Cu-bd"/>
</dbReference>
<evidence type="ECO:0000313" key="6">
    <source>
        <dbReference type="EMBL" id="WVX84135.1"/>
    </source>
</evidence>
<keyword evidence="2" id="KW-0479">Metal-binding</keyword>
<accession>A0ABZ2CKD5</accession>
<keyword evidence="7" id="KW-1185">Reference proteome</keyword>
<dbReference type="Proteomes" id="UP001357223">
    <property type="component" value="Chromosome"/>
</dbReference>
<name>A0ABZ2CKD5_9BACI</name>
<dbReference type="RefSeq" id="WP_338453007.1">
    <property type="nucleotide sequence ID" value="NZ_CP137640.1"/>
</dbReference>
<dbReference type="EMBL" id="CP137640">
    <property type="protein sequence ID" value="WVX84135.1"/>
    <property type="molecule type" value="Genomic_DNA"/>
</dbReference>
<dbReference type="PANTHER" id="PTHR11474:SF126">
    <property type="entry name" value="TYROSINASE-LIKE PROTEIN TYR-1-RELATED"/>
    <property type="match status" value="1"/>
</dbReference>
<dbReference type="Gene3D" id="1.10.1280.10">
    <property type="entry name" value="Di-copper center containing domain from catechol oxidase"/>
    <property type="match status" value="1"/>
</dbReference>
<dbReference type="PROSITE" id="PS00498">
    <property type="entry name" value="TYROSINASE_2"/>
    <property type="match status" value="1"/>
</dbReference>
<dbReference type="Pfam" id="PF00264">
    <property type="entry name" value="Tyrosinase"/>
    <property type="match status" value="1"/>
</dbReference>
<evidence type="ECO:0000256" key="2">
    <source>
        <dbReference type="ARBA" id="ARBA00022723"/>
    </source>
</evidence>
<feature type="region of interest" description="Disordered" evidence="4">
    <location>
        <begin position="49"/>
        <end position="77"/>
    </location>
</feature>
<gene>
    <name evidence="6" type="ORF">R4Z09_14725</name>
</gene>
<dbReference type="PRINTS" id="PR00092">
    <property type="entry name" value="TYROSINASE"/>
</dbReference>
<reference evidence="6 7" key="1">
    <citation type="submission" date="2023-10" db="EMBL/GenBank/DDBJ databases">
        <title>Niallia locisalis sp.nov. isolated from a salt pond sample.</title>
        <authorList>
            <person name="Li X.-J."/>
            <person name="Dong L."/>
        </authorList>
    </citation>
    <scope>NUCLEOTIDE SEQUENCE [LARGE SCALE GENOMIC DNA]</scope>
    <source>
        <strain evidence="6 7">DSM 29761</strain>
    </source>
</reference>
<dbReference type="InterPro" id="IPR008922">
    <property type="entry name" value="Di-copper_centre_dom_sf"/>
</dbReference>
<keyword evidence="3" id="KW-0186">Copper</keyword>
<dbReference type="SUPFAM" id="SSF48056">
    <property type="entry name" value="Di-copper centre-containing domain"/>
    <property type="match status" value="1"/>
</dbReference>
<comment type="similarity">
    <text evidence="1">Belongs to the tyrosinase family.</text>
</comment>
<organism evidence="6 7">
    <name type="scientific">Niallia oryzisoli</name>
    <dbReference type="NCBI Taxonomy" id="1737571"/>
    <lineage>
        <taxon>Bacteria</taxon>
        <taxon>Bacillati</taxon>
        <taxon>Bacillota</taxon>
        <taxon>Bacilli</taxon>
        <taxon>Bacillales</taxon>
        <taxon>Bacillaceae</taxon>
        <taxon>Niallia</taxon>
    </lineage>
</organism>
<evidence type="ECO:0000256" key="4">
    <source>
        <dbReference type="SAM" id="MobiDB-lite"/>
    </source>
</evidence>
<dbReference type="InterPro" id="IPR050316">
    <property type="entry name" value="Tyrosinase/Hemocyanin"/>
</dbReference>
<feature type="compositionally biased region" description="Basic and acidic residues" evidence="4">
    <location>
        <begin position="62"/>
        <end position="77"/>
    </location>
</feature>
<sequence length="118" mass="13409">MKTDGTQLHNRVHVWVGGSMVPMTSPNDPVFLLHHCLVDKVWADWQEGRAKEEMSPKPNYAPEKDGPSDHNLDDEMKPWNRKIRDVLDISKLGYSYEQPVAEAAIVAESHPFSPFEAI</sequence>
<feature type="domain" description="Tyrosinase copper-binding" evidence="5">
    <location>
        <begin position="28"/>
        <end position="39"/>
    </location>
</feature>
<proteinExistence type="inferred from homology"/>
<evidence type="ECO:0000313" key="7">
    <source>
        <dbReference type="Proteomes" id="UP001357223"/>
    </source>
</evidence>